<dbReference type="EnsemblPlants" id="Pp3c3_35700V3.1">
    <property type="protein sequence ID" value="PAC:32943687.CDS.1"/>
    <property type="gene ID" value="Pp3c3_35700"/>
</dbReference>
<dbReference type="Gramene" id="Pp3c3_35700V3.1">
    <property type="protein sequence ID" value="PAC:32943687.CDS.1"/>
    <property type="gene ID" value="Pp3c3_35700"/>
</dbReference>
<dbReference type="EMBL" id="ABEU02000003">
    <property type="protein sequence ID" value="PNR58436.1"/>
    <property type="molecule type" value="Genomic_DNA"/>
</dbReference>
<accession>A0A2K1KXF9</accession>
<dbReference type="PANTHER" id="PTHR47830:SF1">
    <property type="entry name" value="OS11G0534100 PROTEIN"/>
    <property type="match status" value="1"/>
</dbReference>
<dbReference type="PaxDb" id="3218-PP1S112_242V6.1"/>
<name>A0A2K1KXF9_PHYPA</name>
<reference evidence="2" key="3">
    <citation type="submission" date="2020-12" db="UniProtKB">
        <authorList>
            <consortium name="EnsemblPlants"/>
        </authorList>
    </citation>
    <scope>IDENTIFICATION</scope>
</reference>
<proteinExistence type="predicted"/>
<evidence type="ECO:0000313" key="1">
    <source>
        <dbReference type="EMBL" id="PNR58436.1"/>
    </source>
</evidence>
<reference evidence="1 3" key="1">
    <citation type="journal article" date="2008" name="Science">
        <title>The Physcomitrella genome reveals evolutionary insights into the conquest of land by plants.</title>
        <authorList>
            <person name="Rensing S."/>
            <person name="Lang D."/>
            <person name="Zimmer A."/>
            <person name="Terry A."/>
            <person name="Salamov A."/>
            <person name="Shapiro H."/>
            <person name="Nishiyama T."/>
            <person name="Perroud P.-F."/>
            <person name="Lindquist E."/>
            <person name="Kamisugi Y."/>
            <person name="Tanahashi T."/>
            <person name="Sakakibara K."/>
            <person name="Fujita T."/>
            <person name="Oishi K."/>
            <person name="Shin-I T."/>
            <person name="Kuroki Y."/>
            <person name="Toyoda A."/>
            <person name="Suzuki Y."/>
            <person name="Hashimoto A."/>
            <person name="Yamaguchi K."/>
            <person name="Sugano A."/>
            <person name="Kohara Y."/>
            <person name="Fujiyama A."/>
            <person name="Anterola A."/>
            <person name="Aoki S."/>
            <person name="Ashton N."/>
            <person name="Barbazuk W.B."/>
            <person name="Barker E."/>
            <person name="Bennetzen J."/>
            <person name="Bezanilla M."/>
            <person name="Blankenship R."/>
            <person name="Cho S.H."/>
            <person name="Dutcher S."/>
            <person name="Estelle M."/>
            <person name="Fawcett J.A."/>
            <person name="Gundlach H."/>
            <person name="Hanada K."/>
            <person name="Heyl A."/>
            <person name="Hicks K.A."/>
            <person name="Hugh J."/>
            <person name="Lohr M."/>
            <person name="Mayer K."/>
            <person name="Melkozernov A."/>
            <person name="Murata T."/>
            <person name="Nelson D."/>
            <person name="Pils B."/>
            <person name="Prigge M."/>
            <person name="Reiss B."/>
            <person name="Renner T."/>
            <person name="Rombauts S."/>
            <person name="Rushton P."/>
            <person name="Sanderfoot A."/>
            <person name="Schween G."/>
            <person name="Shiu S.-H."/>
            <person name="Stueber K."/>
            <person name="Theodoulou F.L."/>
            <person name="Tu H."/>
            <person name="Van de Peer Y."/>
            <person name="Verrier P.J."/>
            <person name="Waters E."/>
            <person name="Wood A."/>
            <person name="Yang L."/>
            <person name="Cove D."/>
            <person name="Cuming A."/>
            <person name="Hasebe M."/>
            <person name="Lucas S."/>
            <person name="Mishler D.B."/>
            <person name="Reski R."/>
            <person name="Grigoriev I."/>
            <person name="Quatrano R.S."/>
            <person name="Boore J.L."/>
        </authorList>
    </citation>
    <scope>NUCLEOTIDE SEQUENCE [LARGE SCALE GENOMIC DNA]</scope>
    <source>
        <strain evidence="2 3">cv. Gransden 2004</strain>
    </source>
</reference>
<protein>
    <recommendedName>
        <fullName evidence="4">Transmembrane protein</fullName>
    </recommendedName>
</protein>
<reference evidence="1 3" key="2">
    <citation type="journal article" date="2018" name="Plant J.">
        <title>The Physcomitrella patens chromosome-scale assembly reveals moss genome structure and evolution.</title>
        <authorList>
            <person name="Lang D."/>
            <person name="Ullrich K.K."/>
            <person name="Murat F."/>
            <person name="Fuchs J."/>
            <person name="Jenkins J."/>
            <person name="Haas F.B."/>
            <person name="Piednoel M."/>
            <person name="Gundlach H."/>
            <person name="Van Bel M."/>
            <person name="Meyberg R."/>
            <person name="Vives C."/>
            <person name="Morata J."/>
            <person name="Symeonidi A."/>
            <person name="Hiss M."/>
            <person name="Muchero W."/>
            <person name="Kamisugi Y."/>
            <person name="Saleh O."/>
            <person name="Blanc G."/>
            <person name="Decker E.L."/>
            <person name="van Gessel N."/>
            <person name="Grimwood J."/>
            <person name="Hayes R.D."/>
            <person name="Graham S.W."/>
            <person name="Gunter L.E."/>
            <person name="McDaniel S.F."/>
            <person name="Hoernstein S.N.W."/>
            <person name="Larsson A."/>
            <person name="Li F.W."/>
            <person name="Perroud P.F."/>
            <person name="Phillips J."/>
            <person name="Ranjan P."/>
            <person name="Rokshar D.S."/>
            <person name="Rothfels C.J."/>
            <person name="Schneider L."/>
            <person name="Shu S."/>
            <person name="Stevenson D.W."/>
            <person name="Thummler F."/>
            <person name="Tillich M."/>
            <person name="Villarreal Aguilar J.C."/>
            <person name="Widiez T."/>
            <person name="Wong G.K."/>
            <person name="Wymore A."/>
            <person name="Zhang Y."/>
            <person name="Zimmer A.D."/>
            <person name="Quatrano R.S."/>
            <person name="Mayer K.F.X."/>
            <person name="Goodstein D."/>
            <person name="Casacuberta J.M."/>
            <person name="Vandepoele K."/>
            <person name="Reski R."/>
            <person name="Cuming A.C."/>
            <person name="Tuskan G.A."/>
            <person name="Maumus F."/>
            <person name="Salse J."/>
            <person name="Schmutz J."/>
            <person name="Rensing S.A."/>
        </authorList>
    </citation>
    <scope>NUCLEOTIDE SEQUENCE [LARGE SCALE GENOMIC DNA]</scope>
    <source>
        <strain evidence="2 3">cv. Gransden 2004</strain>
    </source>
</reference>
<dbReference type="InParanoid" id="A0A2K1KXF9"/>
<sequence>MVTFLNRFTAFEHCTTLIAFWVYTVIALISGTRSALPLPLEVSFIFLSIAFGLECLDHPWSRESVQVFESECNLLLAYTSGLCAITLGSKPSLEPSSFVRVKNLRS</sequence>
<dbReference type="PANTHER" id="PTHR47830">
    <property type="entry name" value="OS11G0534100 PROTEIN"/>
    <property type="match status" value="1"/>
</dbReference>
<gene>
    <name evidence="1" type="ORF">PHYPA_005431</name>
</gene>
<dbReference type="AlphaFoldDB" id="A0A2K1KXF9"/>
<evidence type="ECO:0000313" key="3">
    <source>
        <dbReference type="Proteomes" id="UP000006727"/>
    </source>
</evidence>
<dbReference type="Proteomes" id="UP000006727">
    <property type="component" value="Chromosome 3"/>
</dbReference>
<evidence type="ECO:0008006" key="4">
    <source>
        <dbReference type="Google" id="ProtNLM"/>
    </source>
</evidence>
<organism evidence="1">
    <name type="scientific">Physcomitrium patens</name>
    <name type="common">Spreading-leaved earth moss</name>
    <name type="synonym">Physcomitrella patens</name>
    <dbReference type="NCBI Taxonomy" id="3218"/>
    <lineage>
        <taxon>Eukaryota</taxon>
        <taxon>Viridiplantae</taxon>
        <taxon>Streptophyta</taxon>
        <taxon>Embryophyta</taxon>
        <taxon>Bryophyta</taxon>
        <taxon>Bryophytina</taxon>
        <taxon>Bryopsida</taxon>
        <taxon>Funariidae</taxon>
        <taxon>Funariales</taxon>
        <taxon>Funariaceae</taxon>
        <taxon>Physcomitrium</taxon>
    </lineage>
</organism>
<keyword evidence="3" id="KW-1185">Reference proteome</keyword>
<evidence type="ECO:0000313" key="2">
    <source>
        <dbReference type="EnsemblPlants" id="PAC:32943687.CDS.1"/>
    </source>
</evidence>